<keyword evidence="3" id="KW-1185">Reference proteome</keyword>
<organism evidence="2 3">
    <name type="scientific">Dreissena polymorpha</name>
    <name type="common">Zebra mussel</name>
    <name type="synonym">Mytilus polymorpha</name>
    <dbReference type="NCBI Taxonomy" id="45954"/>
    <lineage>
        <taxon>Eukaryota</taxon>
        <taxon>Metazoa</taxon>
        <taxon>Spiralia</taxon>
        <taxon>Lophotrochozoa</taxon>
        <taxon>Mollusca</taxon>
        <taxon>Bivalvia</taxon>
        <taxon>Autobranchia</taxon>
        <taxon>Heteroconchia</taxon>
        <taxon>Euheterodonta</taxon>
        <taxon>Imparidentia</taxon>
        <taxon>Neoheterodontei</taxon>
        <taxon>Myida</taxon>
        <taxon>Dreissenoidea</taxon>
        <taxon>Dreissenidae</taxon>
        <taxon>Dreissena</taxon>
    </lineage>
</organism>
<dbReference type="EMBL" id="JAIWYP010000002">
    <property type="protein sequence ID" value="KAH3860864.1"/>
    <property type="molecule type" value="Genomic_DNA"/>
</dbReference>
<dbReference type="Pfam" id="PF05551">
    <property type="entry name" value="zf-His_Me_endon"/>
    <property type="match status" value="1"/>
</dbReference>
<feature type="domain" description="Zinc-binding loop region of homing endonuclease" evidence="1">
    <location>
        <begin position="45"/>
        <end position="114"/>
    </location>
</feature>
<protein>
    <recommendedName>
        <fullName evidence="1">Zinc-binding loop region of homing endonuclease domain-containing protein</fullName>
    </recommendedName>
</protein>
<dbReference type="InterPro" id="IPR008704">
    <property type="entry name" value="Endonuclease_Zinc-binding_loop"/>
</dbReference>
<dbReference type="Gene3D" id="3.90.75.10">
    <property type="entry name" value="Homing Intron 3 (I-ppo) Encoded Endonuclease, Chain A"/>
    <property type="match status" value="1"/>
</dbReference>
<sequence length="140" mass="15693">MADKVDFWALLGIKITDKCIKCLNSECLIWNGGITSSSPPNYGRIRAKLPSDEKSKAYLVHRVALMYYMKSTLNARDSVSHLCNNSLCVKPEHLNIEPHSTNMERRTCLQFGHCNGHGTEPACIFGTYMITTSFLASIYS</sequence>
<accession>A0A9D4RA84</accession>
<dbReference type="Proteomes" id="UP000828390">
    <property type="component" value="Unassembled WGS sequence"/>
</dbReference>
<dbReference type="InterPro" id="IPR044930">
    <property type="entry name" value="Homing_endonuclease_His-Me"/>
</dbReference>
<dbReference type="InterPro" id="IPR044925">
    <property type="entry name" value="His-Me_finger_sf"/>
</dbReference>
<dbReference type="GO" id="GO:0004519">
    <property type="term" value="F:endonuclease activity"/>
    <property type="evidence" value="ECO:0007669"/>
    <property type="project" value="InterPro"/>
</dbReference>
<evidence type="ECO:0000259" key="1">
    <source>
        <dbReference type="Pfam" id="PF05551"/>
    </source>
</evidence>
<proteinExistence type="predicted"/>
<dbReference type="AlphaFoldDB" id="A0A9D4RA84"/>
<dbReference type="SUPFAM" id="SSF54060">
    <property type="entry name" value="His-Me finger endonucleases"/>
    <property type="match status" value="1"/>
</dbReference>
<gene>
    <name evidence="2" type="ORF">DPMN_023787</name>
</gene>
<reference evidence="2" key="1">
    <citation type="journal article" date="2019" name="bioRxiv">
        <title>The Genome of the Zebra Mussel, Dreissena polymorpha: A Resource for Invasive Species Research.</title>
        <authorList>
            <person name="McCartney M.A."/>
            <person name="Auch B."/>
            <person name="Kono T."/>
            <person name="Mallez S."/>
            <person name="Zhang Y."/>
            <person name="Obille A."/>
            <person name="Becker A."/>
            <person name="Abrahante J.E."/>
            <person name="Garbe J."/>
            <person name="Badalamenti J.P."/>
            <person name="Herman A."/>
            <person name="Mangelson H."/>
            <person name="Liachko I."/>
            <person name="Sullivan S."/>
            <person name="Sone E.D."/>
            <person name="Koren S."/>
            <person name="Silverstein K.A.T."/>
            <person name="Beckman K.B."/>
            <person name="Gohl D.M."/>
        </authorList>
    </citation>
    <scope>NUCLEOTIDE SEQUENCE</scope>
    <source>
        <strain evidence="2">Duluth1</strain>
        <tissue evidence="2">Whole animal</tissue>
    </source>
</reference>
<reference evidence="2" key="2">
    <citation type="submission" date="2020-11" db="EMBL/GenBank/DDBJ databases">
        <authorList>
            <person name="McCartney M.A."/>
            <person name="Auch B."/>
            <person name="Kono T."/>
            <person name="Mallez S."/>
            <person name="Becker A."/>
            <person name="Gohl D.M."/>
            <person name="Silverstein K.A.T."/>
            <person name="Koren S."/>
            <person name="Bechman K.B."/>
            <person name="Herman A."/>
            <person name="Abrahante J.E."/>
            <person name="Garbe J."/>
        </authorList>
    </citation>
    <scope>NUCLEOTIDE SEQUENCE</scope>
    <source>
        <strain evidence="2">Duluth1</strain>
        <tissue evidence="2">Whole animal</tissue>
    </source>
</reference>
<evidence type="ECO:0000313" key="2">
    <source>
        <dbReference type="EMBL" id="KAH3860864.1"/>
    </source>
</evidence>
<evidence type="ECO:0000313" key="3">
    <source>
        <dbReference type="Proteomes" id="UP000828390"/>
    </source>
</evidence>
<comment type="caution">
    <text evidence="2">The sequence shown here is derived from an EMBL/GenBank/DDBJ whole genome shotgun (WGS) entry which is preliminary data.</text>
</comment>
<name>A0A9D4RA84_DREPO</name>